<dbReference type="SFLD" id="SFLDG01150">
    <property type="entry name" value="Main.1:_Beta-like"/>
    <property type="match status" value="1"/>
</dbReference>
<dbReference type="AlphaFoldDB" id="A0A4U5JXM8"/>
<dbReference type="PROSITE" id="PS50404">
    <property type="entry name" value="GST_NTER"/>
    <property type="match status" value="1"/>
</dbReference>
<feature type="domain" description="GST C-terminal" evidence="3">
    <location>
        <begin position="83"/>
        <end position="203"/>
    </location>
</feature>
<evidence type="ECO:0000313" key="5">
    <source>
        <dbReference type="Proteomes" id="UP000308707"/>
    </source>
</evidence>
<dbReference type="SFLD" id="SFLDG00358">
    <property type="entry name" value="Main_(cytGST)"/>
    <property type="match status" value="1"/>
</dbReference>
<dbReference type="CDD" id="cd03188">
    <property type="entry name" value="GST_C_Beta"/>
    <property type="match status" value="1"/>
</dbReference>
<dbReference type="SUPFAM" id="SSF47616">
    <property type="entry name" value="GST C-terminal domain-like"/>
    <property type="match status" value="1"/>
</dbReference>
<dbReference type="InterPro" id="IPR036249">
    <property type="entry name" value="Thioredoxin-like_sf"/>
</dbReference>
<dbReference type="Gene3D" id="3.40.30.10">
    <property type="entry name" value="Glutaredoxin"/>
    <property type="match status" value="1"/>
</dbReference>
<dbReference type="InterPro" id="IPR004046">
    <property type="entry name" value="GST_C"/>
</dbReference>
<dbReference type="PANTHER" id="PTHR44051">
    <property type="entry name" value="GLUTATHIONE S-TRANSFERASE-RELATED"/>
    <property type="match status" value="1"/>
</dbReference>
<dbReference type="GO" id="GO:0016740">
    <property type="term" value="F:transferase activity"/>
    <property type="evidence" value="ECO:0007669"/>
    <property type="project" value="UniProtKB-KW"/>
</dbReference>
<proteinExistence type="inferred from homology"/>
<dbReference type="SUPFAM" id="SSF52833">
    <property type="entry name" value="Thioredoxin-like"/>
    <property type="match status" value="1"/>
</dbReference>
<dbReference type="SFLD" id="SFLDS00019">
    <property type="entry name" value="Glutathione_Transferase_(cytos"/>
    <property type="match status" value="1"/>
</dbReference>
<gene>
    <name evidence="4" type="ORF">FCE95_06660</name>
</gene>
<accession>A0A4U5JXM8</accession>
<evidence type="ECO:0000259" key="2">
    <source>
        <dbReference type="PROSITE" id="PS50404"/>
    </source>
</evidence>
<dbReference type="PROSITE" id="PS50405">
    <property type="entry name" value="GST_CTER"/>
    <property type="match status" value="1"/>
</dbReference>
<organism evidence="4 5">
    <name type="scientific">Luteimonas gilva</name>
    <dbReference type="NCBI Taxonomy" id="2572684"/>
    <lineage>
        <taxon>Bacteria</taxon>
        <taxon>Pseudomonadati</taxon>
        <taxon>Pseudomonadota</taxon>
        <taxon>Gammaproteobacteria</taxon>
        <taxon>Lysobacterales</taxon>
        <taxon>Lysobacteraceae</taxon>
        <taxon>Luteimonas</taxon>
    </lineage>
</organism>
<comment type="similarity">
    <text evidence="1">Belongs to the GST superfamily.</text>
</comment>
<dbReference type="Proteomes" id="UP000308707">
    <property type="component" value="Unassembled WGS sequence"/>
</dbReference>
<evidence type="ECO:0000259" key="3">
    <source>
        <dbReference type="PROSITE" id="PS50405"/>
    </source>
</evidence>
<reference evidence="4 5" key="1">
    <citation type="submission" date="2019-04" db="EMBL/GenBank/DDBJ databases">
        <title>Reference strain of H23.</title>
        <authorList>
            <person name="Luo X."/>
        </authorList>
    </citation>
    <scope>NUCLEOTIDE SEQUENCE [LARGE SCALE GENOMIC DNA]</scope>
    <source>
        <strain evidence="4 5">H23</strain>
    </source>
</reference>
<dbReference type="Pfam" id="PF00043">
    <property type="entry name" value="GST_C"/>
    <property type="match status" value="1"/>
</dbReference>
<evidence type="ECO:0000256" key="1">
    <source>
        <dbReference type="RuleBase" id="RU003494"/>
    </source>
</evidence>
<dbReference type="InterPro" id="IPR010987">
    <property type="entry name" value="Glutathione-S-Trfase_C-like"/>
</dbReference>
<dbReference type="CDD" id="cd03057">
    <property type="entry name" value="GST_N_Beta"/>
    <property type="match status" value="1"/>
</dbReference>
<dbReference type="InterPro" id="IPR040079">
    <property type="entry name" value="Glutathione_S-Trfase"/>
</dbReference>
<dbReference type="RefSeq" id="WP_137266151.1">
    <property type="nucleotide sequence ID" value="NZ_SZUA01000001.1"/>
</dbReference>
<dbReference type="Gene3D" id="1.20.1050.10">
    <property type="match status" value="1"/>
</dbReference>
<name>A0A4U5JXM8_9GAMM</name>
<dbReference type="Pfam" id="PF02798">
    <property type="entry name" value="GST_N"/>
    <property type="match status" value="1"/>
</dbReference>
<dbReference type="OrthoDB" id="8772754at2"/>
<keyword evidence="5" id="KW-1185">Reference proteome</keyword>
<dbReference type="EMBL" id="SZUA01000001">
    <property type="protein sequence ID" value="TKR33946.1"/>
    <property type="molecule type" value="Genomic_DNA"/>
</dbReference>
<dbReference type="InterPro" id="IPR036282">
    <property type="entry name" value="Glutathione-S-Trfase_C_sf"/>
</dbReference>
<sequence>MKLYYSPGACSLADHIVLEWIGKPYEAVRVNREERKQPEFLKINPAGAVPVLEDGSWRLTQNAAILNFLADSFPEAGLGGDGTPKSRAEANRWLAFVNSDMHPAFKPLFGSTAYLGDEGAIEKSKADAKKKLRGMFATADAQLAGKDWLIGQRSIADPYLFVLTRWAKANDIDLSGLSNLERFFAHMLADAHVQKAMKDEGLA</sequence>
<keyword evidence="4" id="KW-0808">Transferase</keyword>
<comment type="caution">
    <text evidence="4">The sequence shown here is derived from an EMBL/GenBank/DDBJ whole genome shotgun (WGS) entry which is preliminary data.</text>
</comment>
<protein>
    <submittedName>
        <fullName evidence="4">Glutathione S-transferase family protein</fullName>
    </submittedName>
</protein>
<dbReference type="PANTHER" id="PTHR44051:SF8">
    <property type="entry name" value="GLUTATHIONE S-TRANSFERASE GSTA"/>
    <property type="match status" value="1"/>
</dbReference>
<dbReference type="InterPro" id="IPR004045">
    <property type="entry name" value="Glutathione_S-Trfase_N"/>
</dbReference>
<evidence type="ECO:0000313" key="4">
    <source>
        <dbReference type="EMBL" id="TKR33946.1"/>
    </source>
</evidence>
<feature type="domain" description="GST N-terminal" evidence="2">
    <location>
        <begin position="1"/>
        <end position="77"/>
    </location>
</feature>